<proteinExistence type="predicted"/>
<reference evidence="1" key="2">
    <citation type="submission" date="2020-06" db="EMBL/GenBank/DDBJ databases">
        <authorList>
            <person name="Sheffer M."/>
        </authorList>
    </citation>
    <scope>NUCLEOTIDE SEQUENCE</scope>
</reference>
<dbReference type="OMA" id="RNHWNYQ"/>
<dbReference type="GO" id="GO:0005739">
    <property type="term" value="C:mitochondrion"/>
    <property type="evidence" value="ECO:0007669"/>
    <property type="project" value="InterPro"/>
</dbReference>
<dbReference type="AlphaFoldDB" id="A0A8T0FPR9"/>
<reference evidence="1" key="1">
    <citation type="journal article" date="2020" name="bioRxiv">
        <title>Chromosome-level reference genome of the European wasp spider Argiope bruennichi: a resource for studies on range expansion and evolutionary adaptation.</title>
        <authorList>
            <person name="Sheffer M.M."/>
            <person name="Hoppe A."/>
            <person name="Krehenwinkel H."/>
            <person name="Uhl G."/>
            <person name="Kuss A.W."/>
            <person name="Jensen L."/>
            <person name="Jensen C."/>
            <person name="Gillespie R.G."/>
            <person name="Hoff K.J."/>
            <person name="Prost S."/>
        </authorList>
    </citation>
    <scope>NUCLEOTIDE SEQUENCE</scope>
</reference>
<evidence type="ECO:0000313" key="2">
    <source>
        <dbReference type="Proteomes" id="UP000807504"/>
    </source>
</evidence>
<gene>
    <name evidence="1" type="ORF">HNY73_003797</name>
</gene>
<comment type="caution">
    <text evidence="1">The sequence shown here is derived from an EMBL/GenBank/DDBJ whole genome shotgun (WGS) entry which is preliminary data.</text>
</comment>
<sequence length="180" mass="21329">MFRSAKVLRAAISNLKSKPTIFNATKVVVRNSSITTWNKDWKPGPYPRTKEERIAAAKKYNMLPEDYEPYPEEEGFGDYPMFKKFHMESRNPFEPYDYPELKRNYGEPLHPDYDICLEDKVNFQTEYWTPPWKQLLYVLTGVTLYCSLILYGEYNPVDPRRIPKQFPYSGQVHYTFEAAE</sequence>
<dbReference type="OrthoDB" id="2014058at2759"/>
<dbReference type="Pfam" id="PF05821">
    <property type="entry name" value="NDUF_B8"/>
    <property type="match status" value="1"/>
</dbReference>
<organism evidence="1 2">
    <name type="scientific">Argiope bruennichi</name>
    <name type="common">Wasp spider</name>
    <name type="synonym">Aranea bruennichi</name>
    <dbReference type="NCBI Taxonomy" id="94029"/>
    <lineage>
        <taxon>Eukaryota</taxon>
        <taxon>Metazoa</taxon>
        <taxon>Ecdysozoa</taxon>
        <taxon>Arthropoda</taxon>
        <taxon>Chelicerata</taxon>
        <taxon>Arachnida</taxon>
        <taxon>Araneae</taxon>
        <taxon>Araneomorphae</taxon>
        <taxon>Entelegynae</taxon>
        <taxon>Araneoidea</taxon>
        <taxon>Araneidae</taxon>
        <taxon>Argiope</taxon>
    </lineage>
</organism>
<name>A0A8T0FPR9_ARGBR</name>
<protein>
    <submittedName>
        <fullName evidence="1">NADH dehydrogenase 1 beta like protein</fullName>
    </submittedName>
</protein>
<evidence type="ECO:0000313" key="1">
    <source>
        <dbReference type="EMBL" id="KAF8792158.1"/>
    </source>
</evidence>
<keyword evidence="2" id="KW-1185">Reference proteome</keyword>
<dbReference type="PANTHER" id="PTHR12840:SF1">
    <property type="entry name" value="NADH DEHYDROGENASE [UBIQUINONE] 1 BETA SUBCOMPLEX SUBUNIT 8, MITOCHONDRIAL"/>
    <property type="match status" value="1"/>
</dbReference>
<dbReference type="InterPro" id="IPR008699">
    <property type="entry name" value="NDUFB8"/>
</dbReference>
<dbReference type="EMBL" id="JABXBU010000003">
    <property type="protein sequence ID" value="KAF8792158.1"/>
    <property type="molecule type" value="Genomic_DNA"/>
</dbReference>
<dbReference type="Proteomes" id="UP000807504">
    <property type="component" value="Unassembled WGS sequence"/>
</dbReference>
<accession>A0A8T0FPR9</accession>
<dbReference type="PANTHER" id="PTHR12840">
    <property type="entry name" value="NADH-UBIQUINONE OXIDOREDUCTASE ASHI SUBUNIT"/>
    <property type="match status" value="1"/>
</dbReference>